<dbReference type="NCBIfam" id="TIGR01726">
    <property type="entry name" value="HEQRo_perm_3TM"/>
    <property type="match status" value="1"/>
</dbReference>
<dbReference type="PANTHER" id="PTHR30133">
    <property type="entry name" value="CATIONIC AMINO ACID TRANSPORTER, MEMBRANE COMPONENT"/>
    <property type="match status" value="1"/>
</dbReference>
<dbReference type="InterPro" id="IPR051613">
    <property type="entry name" value="ABC_transp_permease_HisMQ"/>
</dbReference>
<keyword evidence="6 9" id="KW-0812">Transmembrane</keyword>
<keyword evidence="5" id="KW-0997">Cell inner membrane</keyword>
<dbReference type="Proteomes" id="UP000823889">
    <property type="component" value="Unassembled WGS sequence"/>
</dbReference>
<evidence type="ECO:0000256" key="2">
    <source>
        <dbReference type="ARBA" id="ARBA00010072"/>
    </source>
</evidence>
<reference evidence="11" key="1">
    <citation type="journal article" date="2021" name="PeerJ">
        <title>Extensive microbial diversity within the chicken gut microbiome revealed by metagenomics and culture.</title>
        <authorList>
            <person name="Gilroy R."/>
            <person name="Ravi A."/>
            <person name="Getino M."/>
            <person name="Pursley I."/>
            <person name="Horton D.L."/>
            <person name="Alikhan N.F."/>
            <person name="Baker D."/>
            <person name="Gharbi K."/>
            <person name="Hall N."/>
            <person name="Watson M."/>
            <person name="Adriaenssens E.M."/>
            <person name="Foster-Nyarko E."/>
            <person name="Jarju S."/>
            <person name="Secka A."/>
            <person name="Antonio M."/>
            <person name="Oren A."/>
            <person name="Chaudhuri R.R."/>
            <person name="La Ragione R."/>
            <person name="Hildebrand F."/>
            <person name="Pallen M.J."/>
        </authorList>
    </citation>
    <scope>NUCLEOTIDE SEQUENCE</scope>
    <source>
        <strain evidence="11">9264</strain>
    </source>
</reference>
<dbReference type="AlphaFoldDB" id="A0A9D2RHX9"/>
<feature type="transmembrane region" description="Helical" evidence="9">
    <location>
        <begin position="215"/>
        <end position="239"/>
    </location>
</feature>
<evidence type="ECO:0000313" key="12">
    <source>
        <dbReference type="Proteomes" id="UP000823889"/>
    </source>
</evidence>
<protein>
    <submittedName>
        <fullName evidence="11">ABC transporter permease</fullName>
    </submittedName>
</protein>
<evidence type="ECO:0000256" key="3">
    <source>
        <dbReference type="ARBA" id="ARBA00022448"/>
    </source>
</evidence>
<dbReference type="InterPro" id="IPR000515">
    <property type="entry name" value="MetI-like"/>
</dbReference>
<sequence>MFLMGYGPQILAGTWETIKLAVLSVTVSVVLGLVAASCKVFPTSRVLRSIATLYTTIIRGIPDLVLLMLVFFTLQEFINTITDHLTELSELMLDSSLTWLHPIAAWVDIGYVDLSAFTTGVITLGFIYGAYFAETFRGAFLAVPAGQLEAAKAYGMKPWNSFRRVLFPQMLRHALPGLGNNWQVLLKATALVSLVGLNDMVKVAQNAGAVTHHPFTFMVTVGVIYLALTTLSNGVLYALHRRYGVGVARPQL</sequence>
<evidence type="ECO:0000256" key="6">
    <source>
        <dbReference type="ARBA" id="ARBA00022692"/>
    </source>
</evidence>
<comment type="similarity">
    <text evidence="2">Belongs to the binding-protein-dependent transport system permease family. HisMQ subfamily.</text>
</comment>
<proteinExistence type="inferred from homology"/>
<dbReference type="PROSITE" id="PS50928">
    <property type="entry name" value="ABC_TM1"/>
    <property type="match status" value="1"/>
</dbReference>
<comment type="caution">
    <text evidence="11">The sequence shown here is derived from an EMBL/GenBank/DDBJ whole genome shotgun (WGS) entry which is preliminary data.</text>
</comment>
<keyword evidence="7 9" id="KW-1133">Transmembrane helix</keyword>
<dbReference type="PANTHER" id="PTHR30133:SF1">
    <property type="entry name" value="HISTIDINE TRANSPORT SYSTEM PERMEASE PROTEIN HISQ"/>
    <property type="match status" value="1"/>
</dbReference>
<reference evidence="11" key="2">
    <citation type="submission" date="2021-04" db="EMBL/GenBank/DDBJ databases">
        <authorList>
            <person name="Gilroy R."/>
        </authorList>
    </citation>
    <scope>NUCLEOTIDE SEQUENCE</scope>
    <source>
        <strain evidence="11">9264</strain>
    </source>
</reference>
<dbReference type="GO" id="GO:0022857">
    <property type="term" value="F:transmembrane transporter activity"/>
    <property type="evidence" value="ECO:0007669"/>
    <property type="project" value="InterPro"/>
</dbReference>
<dbReference type="InterPro" id="IPR035906">
    <property type="entry name" value="MetI-like_sf"/>
</dbReference>
<dbReference type="Gene3D" id="1.10.3720.10">
    <property type="entry name" value="MetI-like"/>
    <property type="match status" value="1"/>
</dbReference>
<dbReference type="InterPro" id="IPR010065">
    <property type="entry name" value="AA_ABC_transptr_permease_3TM"/>
</dbReference>
<comment type="subcellular location">
    <subcellularLocation>
        <location evidence="1">Cell inner membrane</location>
        <topology evidence="1">Multi-pass membrane protein</topology>
    </subcellularLocation>
    <subcellularLocation>
        <location evidence="9">Cell membrane</location>
        <topology evidence="9">Multi-pass membrane protein</topology>
    </subcellularLocation>
</comment>
<keyword evidence="3 9" id="KW-0813">Transport</keyword>
<organism evidence="11 12">
    <name type="scientific">Candidatus Paenalcaligenes intestinipullorum</name>
    <dbReference type="NCBI Taxonomy" id="2838718"/>
    <lineage>
        <taxon>Bacteria</taxon>
        <taxon>Pseudomonadati</taxon>
        <taxon>Pseudomonadota</taxon>
        <taxon>Betaproteobacteria</taxon>
        <taxon>Burkholderiales</taxon>
        <taxon>Alcaligenaceae</taxon>
        <taxon>Paenalcaligenes</taxon>
    </lineage>
</organism>
<evidence type="ECO:0000313" key="11">
    <source>
        <dbReference type="EMBL" id="HJD43932.1"/>
    </source>
</evidence>
<gene>
    <name evidence="11" type="ORF">H9906_02745</name>
</gene>
<dbReference type="CDD" id="cd06261">
    <property type="entry name" value="TM_PBP2"/>
    <property type="match status" value="1"/>
</dbReference>
<evidence type="ECO:0000256" key="8">
    <source>
        <dbReference type="ARBA" id="ARBA00023136"/>
    </source>
</evidence>
<evidence type="ECO:0000256" key="7">
    <source>
        <dbReference type="ARBA" id="ARBA00022989"/>
    </source>
</evidence>
<dbReference type="EMBL" id="DWUQ01000052">
    <property type="protein sequence ID" value="HJD43932.1"/>
    <property type="molecule type" value="Genomic_DNA"/>
</dbReference>
<evidence type="ECO:0000256" key="5">
    <source>
        <dbReference type="ARBA" id="ARBA00022519"/>
    </source>
</evidence>
<feature type="transmembrane region" description="Helical" evidence="9">
    <location>
        <begin position="53"/>
        <end position="74"/>
    </location>
</feature>
<evidence type="ECO:0000256" key="4">
    <source>
        <dbReference type="ARBA" id="ARBA00022475"/>
    </source>
</evidence>
<dbReference type="Pfam" id="PF00528">
    <property type="entry name" value="BPD_transp_1"/>
    <property type="match status" value="1"/>
</dbReference>
<evidence type="ECO:0000259" key="10">
    <source>
        <dbReference type="PROSITE" id="PS50928"/>
    </source>
</evidence>
<accession>A0A9D2RHX9</accession>
<evidence type="ECO:0000256" key="9">
    <source>
        <dbReference type="RuleBase" id="RU363032"/>
    </source>
</evidence>
<dbReference type="SUPFAM" id="SSF161098">
    <property type="entry name" value="MetI-like"/>
    <property type="match status" value="1"/>
</dbReference>
<evidence type="ECO:0000256" key="1">
    <source>
        <dbReference type="ARBA" id="ARBA00004429"/>
    </source>
</evidence>
<dbReference type="GO" id="GO:0043190">
    <property type="term" value="C:ATP-binding cassette (ABC) transporter complex"/>
    <property type="evidence" value="ECO:0007669"/>
    <property type="project" value="InterPro"/>
</dbReference>
<keyword evidence="8 9" id="KW-0472">Membrane</keyword>
<feature type="domain" description="ABC transmembrane type-1" evidence="10">
    <location>
        <begin position="14"/>
        <end position="236"/>
    </location>
</feature>
<keyword evidence="4" id="KW-1003">Cell membrane</keyword>
<feature type="transmembrane region" description="Helical" evidence="9">
    <location>
        <begin position="20"/>
        <end position="41"/>
    </location>
</feature>
<name>A0A9D2RHX9_9BURK</name>